<keyword evidence="2" id="KW-0789">Thiol protease inhibitor</keyword>
<keyword evidence="1" id="KW-0646">Protease inhibitor</keyword>
<dbReference type="EMBL" id="FONL01000005">
    <property type="protein sequence ID" value="SFE38081.1"/>
    <property type="molecule type" value="Genomic_DNA"/>
</dbReference>
<dbReference type="PANTHER" id="PTHR36530:SF1">
    <property type="entry name" value="AMOEBIASIN-1"/>
    <property type="match status" value="1"/>
</dbReference>
<dbReference type="SUPFAM" id="SSF141066">
    <property type="entry name" value="ICP-like"/>
    <property type="match status" value="1"/>
</dbReference>
<evidence type="ECO:0000256" key="1">
    <source>
        <dbReference type="ARBA" id="ARBA00022690"/>
    </source>
</evidence>
<keyword evidence="3" id="KW-0732">Signal</keyword>
<dbReference type="Proteomes" id="UP000198896">
    <property type="component" value="Unassembled WGS sequence"/>
</dbReference>
<evidence type="ECO:0000256" key="2">
    <source>
        <dbReference type="ARBA" id="ARBA00022704"/>
    </source>
</evidence>
<feature type="signal peptide" evidence="3">
    <location>
        <begin position="1"/>
        <end position="23"/>
    </location>
</feature>
<feature type="chain" id="PRO_5011646893" evidence="3">
    <location>
        <begin position="24"/>
        <end position="268"/>
    </location>
</feature>
<dbReference type="Pfam" id="PF09394">
    <property type="entry name" value="Inhibitor_I42"/>
    <property type="match status" value="1"/>
</dbReference>
<dbReference type="InterPro" id="IPR052781">
    <property type="entry name" value="Cys_protease_inhibitor_I42"/>
</dbReference>
<dbReference type="AlphaFoldDB" id="A0A1I2A2E7"/>
<gene>
    <name evidence="5" type="ORF">SAMN05216245_10520</name>
</gene>
<evidence type="ECO:0000313" key="5">
    <source>
        <dbReference type="EMBL" id="SFE38081.1"/>
    </source>
</evidence>
<organism evidence="5 6">
    <name type="scientific">Succiniclasticum ruminis DSM 9236</name>
    <dbReference type="NCBI Taxonomy" id="1123323"/>
    <lineage>
        <taxon>Bacteria</taxon>
        <taxon>Bacillati</taxon>
        <taxon>Bacillota</taxon>
        <taxon>Negativicutes</taxon>
        <taxon>Acidaminococcales</taxon>
        <taxon>Acidaminococcaceae</taxon>
        <taxon>Succiniclasticum</taxon>
    </lineage>
</organism>
<name>A0A1I2A2E7_9FIRM</name>
<feature type="domain" description="Proteinase inhibitor I42 chagasin" evidence="4">
    <location>
        <begin position="39"/>
        <end position="119"/>
    </location>
</feature>
<dbReference type="InterPro" id="IPR018990">
    <property type="entry name" value="Prot_inh_I42_chagasin"/>
</dbReference>
<reference evidence="5 6" key="1">
    <citation type="submission" date="2016-10" db="EMBL/GenBank/DDBJ databases">
        <authorList>
            <person name="de Groot N.N."/>
        </authorList>
    </citation>
    <scope>NUCLEOTIDE SEQUENCE [LARGE SCALE GENOMIC DNA]</scope>
    <source>
        <strain evidence="5 6">DSM 9236</strain>
    </source>
</reference>
<accession>A0A1I2A2E7</accession>
<dbReference type="OrthoDB" id="670336at2"/>
<protein>
    <submittedName>
        <fullName evidence="5">Predicted secreted protein</fullName>
    </submittedName>
</protein>
<dbReference type="RefSeq" id="WP_093913208.1">
    <property type="nucleotide sequence ID" value="NZ_FONL01000005.1"/>
</dbReference>
<dbReference type="Gene3D" id="2.60.40.2020">
    <property type="match status" value="1"/>
</dbReference>
<dbReference type="GO" id="GO:0004869">
    <property type="term" value="F:cysteine-type endopeptidase inhibitor activity"/>
    <property type="evidence" value="ECO:0007669"/>
    <property type="project" value="UniProtKB-KW"/>
</dbReference>
<dbReference type="PANTHER" id="PTHR36530">
    <property type="entry name" value="INHIBITOR OF CYSTEINE PEPTIDASE"/>
    <property type="match status" value="1"/>
</dbReference>
<keyword evidence="6" id="KW-1185">Reference proteome</keyword>
<dbReference type="InterPro" id="IPR036331">
    <property type="entry name" value="Chagasin-like_sf"/>
</dbReference>
<evidence type="ECO:0000313" key="6">
    <source>
        <dbReference type="Proteomes" id="UP000198896"/>
    </source>
</evidence>
<evidence type="ECO:0000259" key="4">
    <source>
        <dbReference type="Pfam" id="PF09394"/>
    </source>
</evidence>
<evidence type="ECO:0000256" key="3">
    <source>
        <dbReference type="SAM" id="SignalP"/>
    </source>
</evidence>
<proteinExistence type="predicted"/>
<dbReference type="STRING" id="1123323.SAMN05216245_10520"/>
<sequence length="268" mass="30282">MKKLILFLTLLCLFAVGQNIAEAADGRRTGMGYVSWDEKTLKLDLRSNPSTGFSWLTVYQSENLTTGSRQYEGTDNNKEATTGSPGVDHLRFTVTDDKDAYLVLKLARPWEGGETGTYHSYVIKMENDKIADVACRERLFHKDFAFVAGNPEKNGATGEKVRFVASVPKDWEYENIADKDMLGLKVRPRGKEGYGRIGYLRDGVAADPGENVKKIMIYNKEYTMGRFTDGNLVLFNQNRIAWLGGSADWQDEYFMDIVTMLDTAAYWE</sequence>